<name>A0AAN6UET5_9PEZI</name>
<evidence type="ECO:0000313" key="3">
    <source>
        <dbReference type="Proteomes" id="UP001304895"/>
    </source>
</evidence>
<gene>
    <name evidence="2" type="ORF">BT67DRAFT_160931</name>
</gene>
<reference evidence="2" key="2">
    <citation type="submission" date="2023-05" db="EMBL/GenBank/DDBJ databases">
        <authorList>
            <consortium name="Lawrence Berkeley National Laboratory"/>
            <person name="Steindorff A."/>
            <person name="Hensen N."/>
            <person name="Bonometti L."/>
            <person name="Westerberg I."/>
            <person name="Brannstrom I.O."/>
            <person name="Guillou S."/>
            <person name="Cros-Aarteil S."/>
            <person name="Calhoun S."/>
            <person name="Haridas S."/>
            <person name="Kuo A."/>
            <person name="Mondo S."/>
            <person name="Pangilinan J."/>
            <person name="Riley R."/>
            <person name="Labutti K."/>
            <person name="Andreopoulos B."/>
            <person name="Lipzen A."/>
            <person name="Chen C."/>
            <person name="Yanf M."/>
            <person name="Daum C."/>
            <person name="Ng V."/>
            <person name="Clum A."/>
            <person name="Ohm R."/>
            <person name="Martin F."/>
            <person name="Silar P."/>
            <person name="Natvig D."/>
            <person name="Lalanne C."/>
            <person name="Gautier V."/>
            <person name="Ament-Velasquez S.L."/>
            <person name="Kruys A."/>
            <person name="Hutchinson M.I."/>
            <person name="Powell A.J."/>
            <person name="Barry K."/>
            <person name="Miller A.N."/>
            <person name="Grigoriev I.V."/>
            <person name="Debuchy R."/>
            <person name="Gladieux P."/>
            <person name="Thoren M.H."/>
            <person name="Johannesson H."/>
        </authorList>
    </citation>
    <scope>NUCLEOTIDE SEQUENCE</scope>
    <source>
        <strain evidence="2">CBS 123565</strain>
    </source>
</reference>
<dbReference type="EMBL" id="MU853426">
    <property type="protein sequence ID" value="KAK4131306.1"/>
    <property type="molecule type" value="Genomic_DNA"/>
</dbReference>
<keyword evidence="3" id="KW-1185">Reference proteome</keyword>
<feature type="compositionally biased region" description="Low complexity" evidence="1">
    <location>
        <begin position="122"/>
        <end position="140"/>
    </location>
</feature>
<comment type="caution">
    <text evidence="2">The sequence shown here is derived from an EMBL/GenBank/DDBJ whole genome shotgun (WGS) entry which is preliminary data.</text>
</comment>
<reference evidence="2" key="1">
    <citation type="journal article" date="2023" name="Mol. Phylogenet. Evol.">
        <title>Genome-scale phylogeny and comparative genomics of the fungal order Sordariales.</title>
        <authorList>
            <person name="Hensen N."/>
            <person name="Bonometti L."/>
            <person name="Westerberg I."/>
            <person name="Brannstrom I.O."/>
            <person name="Guillou S."/>
            <person name="Cros-Aarteil S."/>
            <person name="Calhoun S."/>
            <person name="Haridas S."/>
            <person name="Kuo A."/>
            <person name="Mondo S."/>
            <person name="Pangilinan J."/>
            <person name="Riley R."/>
            <person name="LaButti K."/>
            <person name="Andreopoulos B."/>
            <person name="Lipzen A."/>
            <person name="Chen C."/>
            <person name="Yan M."/>
            <person name="Daum C."/>
            <person name="Ng V."/>
            <person name="Clum A."/>
            <person name="Steindorff A."/>
            <person name="Ohm R.A."/>
            <person name="Martin F."/>
            <person name="Silar P."/>
            <person name="Natvig D.O."/>
            <person name="Lalanne C."/>
            <person name="Gautier V."/>
            <person name="Ament-Velasquez S.L."/>
            <person name="Kruys A."/>
            <person name="Hutchinson M.I."/>
            <person name="Powell A.J."/>
            <person name="Barry K."/>
            <person name="Miller A.N."/>
            <person name="Grigoriev I.V."/>
            <person name="Debuchy R."/>
            <person name="Gladieux P."/>
            <person name="Hiltunen Thoren M."/>
            <person name="Johannesson H."/>
        </authorList>
    </citation>
    <scope>NUCLEOTIDE SEQUENCE</scope>
    <source>
        <strain evidence="2">CBS 123565</strain>
    </source>
</reference>
<evidence type="ECO:0000256" key="1">
    <source>
        <dbReference type="SAM" id="MobiDB-lite"/>
    </source>
</evidence>
<sequence length="211" mass="22060">MASAQSTSTANAGATFPFWARHGSIAKRPPAGALRPFMGSHTFDLLDVAPHPSGRPVVYMGDRANPSGEWTGSYYRIQGPQAARLFNQHPLVVTGFLHLPETGTTATTTAGAGAAGGARPPVTQSGSSTVSASAAPTPGSYQKLEDGDLGGWLNGRNAIPVLPTNRVNGTFLSAFYHKHGSKIEKRVAGPQGLQTEEIVASNEHGRCVFIP</sequence>
<feature type="region of interest" description="Disordered" evidence="1">
    <location>
        <begin position="107"/>
        <end position="141"/>
    </location>
</feature>
<evidence type="ECO:0000313" key="2">
    <source>
        <dbReference type="EMBL" id="KAK4131306.1"/>
    </source>
</evidence>
<accession>A0AAN6UET5</accession>
<proteinExistence type="predicted"/>
<dbReference type="AlphaFoldDB" id="A0AAN6UET5"/>
<protein>
    <submittedName>
        <fullName evidence="2">Uncharacterized protein</fullName>
    </submittedName>
</protein>
<organism evidence="2 3">
    <name type="scientific">Trichocladium antarcticum</name>
    <dbReference type="NCBI Taxonomy" id="1450529"/>
    <lineage>
        <taxon>Eukaryota</taxon>
        <taxon>Fungi</taxon>
        <taxon>Dikarya</taxon>
        <taxon>Ascomycota</taxon>
        <taxon>Pezizomycotina</taxon>
        <taxon>Sordariomycetes</taxon>
        <taxon>Sordariomycetidae</taxon>
        <taxon>Sordariales</taxon>
        <taxon>Chaetomiaceae</taxon>
        <taxon>Trichocladium</taxon>
    </lineage>
</organism>
<dbReference type="Proteomes" id="UP001304895">
    <property type="component" value="Unassembled WGS sequence"/>
</dbReference>